<dbReference type="Gene3D" id="1.10.8.930">
    <property type="entry name" value="Protein of unknown function DUF1465"/>
    <property type="match status" value="1"/>
</dbReference>
<sequence length="183" mass="20060">GSLDKKPSKSQTVLIGPALMASNSFTSLYTQGMGLIEEVAAYLDSDGRTQSRALSRETSLLYATESMRLTTRLMQLASWLLLQRAVQEGELSADSARAEKSKVKFSATPSQRGGPGWSEMPERFVEYVQKGDRLFERVMKFDAMDRSEAPQNAEIGDDDINDQLARLRAAFGKNDPGGSDAGE</sequence>
<dbReference type="AlphaFoldDB" id="A0A3B0U0T4"/>
<dbReference type="InterPro" id="IPR038301">
    <property type="entry name" value="AraC-like_sf"/>
</dbReference>
<organism evidence="1">
    <name type="scientific">hydrothermal vent metagenome</name>
    <dbReference type="NCBI Taxonomy" id="652676"/>
    <lineage>
        <taxon>unclassified sequences</taxon>
        <taxon>metagenomes</taxon>
        <taxon>ecological metagenomes</taxon>
    </lineage>
</organism>
<dbReference type="EMBL" id="UOEO01000192">
    <property type="protein sequence ID" value="VAW21943.1"/>
    <property type="molecule type" value="Genomic_DNA"/>
</dbReference>
<evidence type="ECO:0000313" key="1">
    <source>
        <dbReference type="EMBL" id="VAW21943.1"/>
    </source>
</evidence>
<proteinExistence type="predicted"/>
<dbReference type="Pfam" id="PF07323">
    <property type="entry name" value="DUF1465"/>
    <property type="match status" value="1"/>
</dbReference>
<accession>A0A3B0U0T4</accession>
<name>A0A3B0U0T4_9ZZZZ</name>
<evidence type="ECO:0008006" key="2">
    <source>
        <dbReference type="Google" id="ProtNLM"/>
    </source>
</evidence>
<reference evidence="1" key="1">
    <citation type="submission" date="2018-06" db="EMBL/GenBank/DDBJ databases">
        <authorList>
            <person name="Zhirakovskaya E."/>
        </authorList>
    </citation>
    <scope>NUCLEOTIDE SEQUENCE</scope>
</reference>
<dbReference type="InterPro" id="IPR010848">
    <property type="entry name" value="DUF1465"/>
</dbReference>
<feature type="non-terminal residue" evidence="1">
    <location>
        <position position="1"/>
    </location>
</feature>
<protein>
    <recommendedName>
        <fullName evidence="2">Regulator of CtrA degradation</fullName>
    </recommendedName>
</protein>
<gene>
    <name evidence="1" type="ORF">MNBD_ALPHA12-366</name>
</gene>